<dbReference type="Pfam" id="PF13936">
    <property type="entry name" value="HTH_38"/>
    <property type="match status" value="1"/>
</dbReference>
<dbReference type="Proteomes" id="UP000226324">
    <property type="component" value="Segment"/>
</dbReference>
<gene>
    <name evidence="3" type="ORF">SEA_PICARD_56</name>
</gene>
<sequence length="177" mass="18901">MARPITDADRRQVRELHAAGKSRNDIAREISRSPSTVSKIAAAFDPPLSFDRAEQVEAATRVRTADLAARRAALALDLQDDAERLRAQLWEGTTHGEFAGRDGEWHETYLERPRFPDQRAIVAAVQTAVGTSLRLAPAEGGDDAGQVRSMLGALGEALTQAANDDQALDDDGGAGGG</sequence>
<organism evidence="3 4">
    <name type="scientific">Streptomyces phage Picard</name>
    <dbReference type="NCBI Taxonomy" id="1920311"/>
    <lineage>
        <taxon>Viruses</taxon>
        <taxon>Duplodnaviria</taxon>
        <taxon>Heunggongvirae</taxon>
        <taxon>Uroviricota</taxon>
        <taxon>Caudoviricetes</taxon>
        <taxon>Picardvirus</taxon>
        <taxon>Picardvirus picard</taxon>
    </lineage>
</organism>
<dbReference type="Gene3D" id="1.10.10.60">
    <property type="entry name" value="Homeodomain-like"/>
    <property type="match status" value="1"/>
</dbReference>
<protein>
    <submittedName>
        <fullName evidence="3">Helix-turn-helix DNA binding protein</fullName>
    </submittedName>
</protein>
<dbReference type="InterPro" id="IPR009057">
    <property type="entry name" value="Homeodomain-like_sf"/>
</dbReference>
<feature type="domain" description="Transposase IS30-like HTH" evidence="2">
    <location>
        <begin position="5"/>
        <end position="39"/>
    </location>
</feature>
<accession>A0A1J0MC31</accession>
<keyword evidence="4" id="KW-1185">Reference proteome</keyword>
<evidence type="ECO:0000313" key="4">
    <source>
        <dbReference type="Proteomes" id="UP000226324"/>
    </source>
</evidence>
<feature type="compositionally biased region" description="Basic and acidic residues" evidence="1">
    <location>
        <begin position="1"/>
        <end position="31"/>
    </location>
</feature>
<name>A0A1J0MC31_9CAUD</name>
<evidence type="ECO:0000259" key="2">
    <source>
        <dbReference type="Pfam" id="PF13936"/>
    </source>
</evidence>
<evidence type="ECO:0000256" key="1">
    <source>
        <dbReference type="SAM" id="MobiDB-lite"/>
    </source>
</evidence>
<reference evidence="3 4" key="1">
    <citation type="submission" date="2016-11" db="EMBL/GenBank/DDBJ databases">
        <authorList>
            <person name="Adame A."/>
            <person name="Tommaney K.S."/>
            <person name="Leatherman A.T."/>
            <person name="Nguyen L.K."/>
            <person name="Nayek S."/>
            <person name="Bhuiyan S."/>
            <person name="Layton S.R."/>
            <person name="Donegan-Quick R."/>
            <person name="Schaff J."/>
            <person name="Hughes L.E."/>
            <person name="Garlena R.A."/>
            <person name="Russell D.A."/>
            <person name="Pope W.H."/>
            <person name="Jacobs-Sera D."/>
            <person name="Hendrix R.W."/>
            <person name="Hatfull G.F."/>
        </authorList>
    </citation>
    <scope>NUCLEOTIDE SEQUENCE [LARGE SCALE GENOMIC DNA]</scope>
</reference>
<proteinExistence type="predicted"/>
<evidence type="ECO:0000313" key="3">
    <source>
        <dbReference type="EMBL" id="APD18585.1"/>
    </source>
</evidence>
<dbReference type="EMBL" id="KY092480">
    <property type="protein sequence ID" value="APD18585.1"/>
    <property type="molecule type" value="Genomic_DNA"/>
</dbReference>
<dbReference type="SUPFAM" id="SSF46689">
    <property type="entry name" value="Homeodomain-like"/>
    <property type="match status" value="1"/>
</dbReference>
<dbReference type="InterPro" id="IPR025246">
    <property type="entry name" value="IS30-like_HTH"/>
</dbReference>
<feature type="region of interest" description="Disordered" evidence="1">
    <location>
        <begin position="1"/>
        <end position="35"/>
    </location>
</feature>